<reference evidence="3" key="1">
    <citation type="journal article" date="2019" name="Int. J. Syst. Evol. Microbiol.">
        <title>The Global Catalogue of Microorganisms (GCM) 10K type strain sequencing project: providing services to taxonomists for standard genome sequencing and annotation.</title>
        <authorList>
            <consortium name="The Broad Institute Genomics Platform"/>
            <consortium name="The Broad Institute Genome Sequencing Center for Infectious Disease"/>
            <person name="Wu L."/>
            <person name="Ma J."/>
        </authorList>
    </citation>
    <scope>NUCLEOTIDE SEQUENCE [LARGE SCALE GENOMIC DNA]</scope>
    <source>
        <strain evidence="3">JCM 19635</strain>
    </source>
</reference>
<dbReference type="Pfam" id="PF00128">
    <property type="entry name" value="Alpha-amylase"/>
    <property type="match status" value="2"/>
</dbReference>
<dbReference type="SMART" id="SM00642">
    <property type="entry name" value="Aamy"/>
    <property type="match status" value="1"/>
</dbReference>
<evidence type="ECO:0000313" key="2">
    <source>
        <dbReference type="EMBL" id="MFC7669162.1"/>
    </source>
</evidence>
<dbReference type="Gene3D" id="3.20.20.80">
    <property type="entry name" value="Glycosidases"/>
    <property type="match status" value="1"/>
</dbReference>
<dbReference type="GO" id="GO:0016787">
    <property type="term" value="F:hydrolase activity"/>
    <property type="evidence" value="ECO:0007669"/>
    <property type="project" value="UniProtKB-KW"/>
</dbReference>
<dbReference type="CDD" id="cd11350">
    <property type="entry name" value="AmyAc_4"/>
    <property type="match status" value="1"/>
</dbReference>
<sequence>MVVYELLVRDFIARHDYQTLRDTLSYIQRLGINTIELMPINEFDGNETWGYNPDFYFSPDKYYGTRLAFKQFIDECHRRGIAVVLDMVLNQSTGQSPMVGLYADGSGYAPSADNPWFNVTAPHPYNVFNDLNHESPYTRYFSKRVMEYWLKEYHIDGYRFDLAGGFTQKQTTDATYGNYDQSRIDIWKDYYQTLVATDATVYPILEHFPQDSEAKALADYGFMIWGNMTYNYNEATMGYVGNSDISRGYYKNRGFAQPNLITYMESHDEERLTYKNIMYGNSAGSYSVKDPATALARQELAAAFFFTVPGPKMIWQFGELGYDKSIFQCPDGTLPQPPRAADDCKLSNKPILWNYYQDPNRRRLYDVYRSLITLKETQPVFANASATFDQQVSGGVKTIHLSDPSLSVTVVGNFNVTAASVTPGFQSTGTWYNYLTGVATTVTDVNAPLQLQPGEYAVYTSKNVSKPTGTTLPTRAGQTAAAFRLSAAPNPTASSATLRYELPSATTVQVTVSNVLGATVRALSSGGRQSAGAHEMTLPVATLANGIYMVRLLADGQQQTTRLVVQH</sequence>
<evidence type="ECO:0000313" key="3">
    <source>
        <dbReference type="Proteomes" id="UP001596513"/>
    </source>
</evidence>
<dbReference type="RefSeq" id="WP_380206077.1">
    <property type="nucleotide sequence ID" value="NZ_JBHTEK010000001.1"/>
</dbReference>
<dbReference type="Proteomes" id="UP001596513">
    <property type="component" value="Unassembled WGS sequence"/>
</dbReference>
<keyword evidence="2" id="KW-0378">Hydrolase</keyword>
<dbReference type="InterPro" id="IPR017853">
    <property type="entry name" value="GH"/>
</dbReference>
<organism evidence="2 3">
    <name type="scientific">Hymenobacter humi</name>
    <dbReference type="NCBI Taxonomy" id="1411620"/>
    <lineage>
        <taxon>Bacteria</taxon>
        <taxon>Pseudomonadati</taxon>
        <taxon>Bacteroidota</taxon>
        <taxon>Cytophagia</taxon>
        <taxon>Cytophagales</taxon>
        <taxon>Hymenobacteraceae</taxon>
        <taxon>Hymenobacter</taxon>
    </lineage>
</organism>
<feature type="domain" description="Glycosyl hydrolase family 13 catalytic" evidence="1">
    <location>
        <begin position="5"/>
        <end position="375"/>
    </location>
</feature>
<dbReference type="Pfam" id="PF18962">
    <property type="entry name" value="Por_Secre_tail"/>
    <property type="match status" value="1"/>
</dbReference>
<protein>
    <submittedName>
        <fullName evidence="2">Alpha-amylase family glycosyl hydrolase</fullName>
    </submittedName>
</protein>
<gene>
    <name evidence="2" type="ORF">ACFQT0_18740</name>
</gene>
<dbReference type="InterPro" id="IPR006047">
    <property type="entry name" value="GH13_cat_dom"/>
</dbReference>
<comment type="caution">
    <text evidence="2">The sequence shown here is derived from an EMBL/GenBank/DDBJ whole genome shotgun (WGS) entry which is preliminary data.</text>
</comment>
<dbReference type="SUPFAM" id="SSF51445">
    <property type="entry name" value="(Trans)glycosidases"/>
    <property type="match status" value="1"/>
</dbReference>
<keyword evidence="3" id="KW-1185">Reference proteome</keyword>
<proteinExistence type="predicted"/>
<dbReference type="InterPro" id="IPR026444">
    <property type="entry name" value="Secre_tail"/>
</dbReference>
<dbReference type="PANTHER" id="PTHR43002">
    <property type="entry name" value="GLYCOGEN DEBRANCHING ENZYME"/>
    <property type="match status" value="1"/>
</dbReference>
<dbReference type="EMBL" id="JBHTEK010000001">
    <property type="protein sequence ID" value="MFC7669162.1"/>
    <property type="molecule type" value="Genomic_DNA"/>
</dbReference>
<accession>A0ABW2U8L6</accession>
<dbReference type="NCBIfam" id="TIGR04183">
    <property type="entry name" value="Por_Secre_tail"/>
    <property type="match status" value="1"/>
</dbReference>
<evidence type="ECO:0000259" key="1">
    <source>
        <dbReference type="SMART" id="SM00642"/>
    </source>
</evidence>
<name>A0ABW2U8L6_9BACT</name>